<comment type="caution">
    <text evidence="6">The sequence shown here is derived from an EMBL/GenBank/DDBJ whole genome shotgun (WGS) entry which is preliminary data.</text>
</comment>
<keyword evidence="4" id="KW-0804">Transcription</keyword>
<protein>
    <submittedName>
        <fullName evidence="6">LysR family transcriptional regulator</fullName>
    </submittedName>
</protein>
<evidence type="ECO:0000259" key="5">
    <source>
        <dbReference type="PROSITE" id="PS50931"/>
    </source>
</evidence>
<dbReference type="Pfam" id="PF00126">
    <property type="entry name" value="HTH_1"/>
    <property type="match status" value="1"/>
</dbReference>
<dbReference type="PANTHER" id="PTHR30126:SF40">
    <property type="entry name" value="HTH-TYPE TRANSCRIPTIONAL REGULATOR GLTR"/>
    <property type="match status" value="1"/>
</dbReference>
<keyword evidence="3" id="KW-0238">DNA-binding</keyword>
<evidence type="ECO:0000256" key="4">
    <source>
        <dbReference type="ARBA" id="ARBA00023163"/>
    </source>
</evidence>
<gene>
    <name evidence="6" type="ORF">H9931_05870</name>
</gene>
<dbReference type="Proteomes" id="UP000823863">
    <property type="component" value="Unassembled WGS sequence"/>
</dbReference>
<dbReference type="InterPro" id="IPR005119">
    <property type="entry name" value="LysR_subst-bd"/>
</dbReference>
<dbReference type="EMBL" id="DWWB01000030">
    <property type="protein sequence ID" value="HJC66235.1"/>
    <property type="molecule type" value="Genomic_DNA"/>
</dbReference>
<keyword evidence="2" id="KW-0805">Transcription regulation</keyword>
<dbReference type="InterPro" id="IPR036388">
    <property type="entry name" value="WH-like_DNA-bd_sf"/>
</dbReference>
<proteinExistence type="inferred from homology"/>
<dbReference type="FunFam" id="1.10.10.10:FF:000001">
    <property type="entry name" value="LysR family transcriptional regulator"/>
    <property type="match status" value="1"/>
</dbReference>
<evidence type="ECO:0000313" key="6">
    <source>
        <dbReference type="EMBL" id="HJC66235.1"/>
    </source>
</evidence>
<reference evidence="6" key="1">
    <citation type="journal article" date="2021" name="PeerJ">
        <title>Extensive microbial diversity within the chicken gut microbiome revealed by metagenomics and culture.</title>
        <authorList>
            <person name="Gilroy R."/>
            <person name="Ravi A."/>
            <person name="Getino M."/>
            <person name="Pursley I."/>
            <person name="Horton D.L."/>
            <person name="Alikhan N.F."/>
            <person name="Baker D."/>
            <person name="Gharbi K."/>
            <person name="Hall N."/>
            <person name="Watson M."/>
            <person name="Adriaenssens E.M."/>
            <person name="Foster-Nyarko E."/>
            <person name="Jarju S."/>
            <person name="Secka A."/>
            <person name="Antonio M."/>
            <person name="Oren A."/>
            <person name="Chaudhuri R.R."/>
            <person name="La Ragione R."/>
            <person name="Hildebrand F."/>
            <person name="Pallen M.J."/>
        </authorList>
    </citation>
    <scope>NUCLEOTIDE SEQUENCE</scope>
    <source>
        <strain evidence="6">CHK198-12963</strain>
    </source>
</reference>
<evidence type="ECO:0000313" key="7">
    <source>
        <dbReference type="Proteomes" id="UP000823863"/>
    </source>
</evidence>
<feature type="domain" description="HTH lysR-type" evidence="5">
    <location>
        <begin position="1"/>
        <end position="58"/>
    </location>
</feature>
<dbReference type="CDD" id="cd05466">
    <property type="entry name" value="PBP2_LTTR_substrate"/>
    <property type="match status" value="1"/>
</dbReference>
<dbReference type="GO" id="GO:0000976">
    <property type="term" value="F:transcription cis-regulatory region binding"/>
    <property type="evidence" value="ECO:0007669"/>
    <property type="project" value="TreeGrafter"/>
</dbReference>
<organism evidence="6 7">
    <name type="scientific">Candidatus Enterocloster excrementigallinarum</name>
    <dbReference type="NCBI Taxonomy" id="2838558"/>
    <lineage>
        <taxon>Bacteria</taxon>
        <taxon>Bacillati</taxon>
        <taxon>Bacillota</taxon>
        <taxon>Clostridia</taxon>
        <taxon>Lachnospirales</taxon>
        <taxon>Lachnospiraceae</taxon>
        <taxon>Enterocloster</taxon>
    </lineage>
</organism>
<dbReference type="AlphaFoldDB" id="A0A9D2TDD0"/>
<dbReference type="PROSITE" id="PS50931">
    <property type="entry name" value="HTH_LYSR"/>
    <property type="match status" value="1"/>
</dbReference>
<dbReference type="InterPro" id="IPR036390">
    <property type="entry name" value="WH_DNA-bd_sf"/>
</dbReference>
<dbReference type="Gene3D" id="3.40.190.290">
    <property type="match status" value="1"/>
</dbReference>
<dbReference type="SUPFAM" id="SSF46785">
    <property type="entry name" value="Winged helix' DNA-binding domain"/>
    <property type="match status" value="1"/>
</dbReference>
<dbReference type="SUPFAM" id="SSF53850">
    <property type="entry name" value="Periplasmic binding protein-like II"/>
    <property type="match status" value="1"/>
</dbReference>
<dbReference type="GO" id="GO:0003700">
    <property type="term" value="F:DNA-binding transcription factor activity"/>
    <property type="evidence" value="ECO:0007669"/>
    <property type="project" value="InterPro"/>
</dbReference>
<evidence type="ECO:0000256" key="1">
    <source>
        <dbReference type="ARBA" id="ARBA00009437"/>
    </source>
</evidence>
<evidence type="ECO:0000256" key="3">
    <source>
        <dbReference type="ARBA" id="ARBA00023125"/>
    </source>
</evidence>
<sequence length="308" mass="35788">MDLYHLEYIVEIGKTGNISKAAENLHISQPTLSIYLNKLERSLAVPLFIRKKNLLVPTEAGEKYVDACRRILSIRDELYQDLFPKNQTELRLGVLRTSLQIFNEAIQGMKSTFPQLLLLPKIFSSEQIYQELLAGNIDLGCATSYHPNIQSDFPKADYTCIRSYELVLMISRHNPAFSSLVIRDGCLAEESYPVLEQLPIFRGKNGMVQKRMVEDIFPRLNIRPKWREGLNDIEFMFQTLVMENSYAILPFSRIQGGDIEQIHFSFHPKIQRIFLYPPRHYLNPPERDLIQRVSAAYEHIPFYYDVSL</sequence>
<dbReference type="Gene3D" id="1.10.10.10">
    <property type="entry name" value="Winged helix-like DNA-binding domain superfamily/Winged helix DNA-binding domain"/>
    <property type="match status" value="1"/>
</dbReference>
<evidence type="ECO:0000256" key="2">
    <source>
        <dbReference type="ARBA" id="ARBA00023015"/>
    </source>
</evidence>
<reference evidence="6" key="2">
    <citation type="submission" date="2021-04" db="EMBL/GenBank/DDBJ databases">
        <authorList>
            <person name="Gilroy R."/>
        </authorList>
    </citation>
    <scope>NUCLEOTIDE SEQUENCE</scope>
    <source>
        <strain evidence="6">CHK198-12963</strain>
    </source>
</reference>
<dbReference type="Pfam" id="PF03466">
    <property type="entry name" value="LysR_substrate"/>
    <property type="match status" value="1"/>
</dbReference>
<dbReference type="PRINTS" id="PR00039">
    <property type="entry name" value="HTHLYSR"/>
</dbReference>
<comment type="similarity">
    <text evidence="1">Belongs to the LysR transcriptional regulatory family.</text>
</comment>
<accession>A0A9D2TDD0</accession>
<dbReference type="PANTHER" id="PTHR30126">
    <property type="entry name" value="HTH-TYPE TRANSCRIPTIONAL REGULATOR"/>
    <property type="match status" value="1"/>
</dbReference>
<dbReference type="InterPro" id="IPR000847">
    <property type="entry name" value="LysR_HTH_N"/>
</dbReference>
<name>A0A9D2TDD0_9FIRM</name>